<dbReference type="Proteomes" id="UP000087171">
    <property type="component" value="Chromosome Ca6"/>
</dbReference>
<protein>
    <submittedName>
        <fullName evidence="8">Protein YAE1 homolog</fullName>
    </submittedName>
</protein>
<feature type="region of interest" description="Disordered" evidence="5">
    <location>
        <begin position="164"/>
        <end position="202"/>
    </location>
</feature>
<dbReference type="GeneID" id="101489867"/>
<dbReference type="InterPro" id="IPR019191">
    <property type="entry name" value="Essential_protein_Yae1_N"/>
</dbReference>
<dbReference type="OrthoDB" id="20086at2759"/>
<organism evidence="7 8">
    <name type="scientific">Cicer arietinum</name>
    <name type="common">Chickpea</name>
    <name type="synonym">Garbanzo</name>
    <dbReference type="NCBI Taxonomy" id="3827"/>
    <lineage>
        <taxon>Eukaryota</taxon>
        <taxon>Viridiplantae</taxon>
        <taxon>Streptophyta</taxon>
        <taxon>Embryophyta</taxon>
        <taxon>Tracheophyta</taxon>
        <taxon>Spermatophyta</taxon>
        <taxon>Magnoliopsida</taxon>
        <taxon>eudicotyledons</taxon>
        <taxon>Gunneridae</taxon>
        <taxon>Pentapetalae</taxon>
        <taxon>rosids</taxon>
        <taxon>fabids</taxon>
        <taxon>Fabales</taxon>
        <taxon>Fabaceae</taxon>
        <taxon>Papilionoideae</taxon>
        <taxon>50 kb inversion clade</taxon>
        <taxon>NPAAA clade</taxon>
        <taxon>Hologalegina</taxon>
        <taxon>IRL clade</taxon>
        <taxon>Cicereae</taxon>
        <taxon>Cicer</taxon>
    </lineage>
</organism>
<accession>A0A1S2YNG4</accession>
<sequence length="202" mass="22810">MEGRLAEELYAESLQFSKLELSSNHAHSHEDKLNDCDGDHLSLDDSLWDDSDDKVDNSSDLDREWQRRHDQFHTIGYRDGLIAGKEASAQEGFNIGFKQSVHAGYSWGVVRGVASAFAHLPDQLKEKLVETLEKRNEFQGLYESVQSLSTTDALRLFHEDIKAQEASEQETSHNSPLKNYRGQLESLISDSPAIDSHLPEPK</sequence>
<dbReference type="RefSeq" id="XP_004507483.1">
    <property type="nucleotide sequence ID" value="XM_004507426.3"/>
</dbReference>
<dbReference type="PaxDb" id="3827-XP_004507483.1"/>
<evidence type="ECO:0000256" key="4">
    <source>
        <dbReference type="ARBA" id="ARBA00023242"/>
    </source>
</evidence>
<evidence type="ECO:0000256" key="5">
    <source>
        <dbReference type="SAM" id="MobiDB-lite"/>
    </source>
</evidence>
<dbReference type="AlphaFoldDB" id="A0A1S2YNG4"/>
<name>A0A1S2YNG4_CICAR</name>
<dbReference type="GO" id="GO:0005737">
    <property type="term" value="C:cytoplasm"/>
    <property type="evidence" value="ECO:0007669"/>
    <property type="project" value="UniProtKB-SubCell"/>
</dbReference>
<dbReference type="STRING" id="3827.A0A1S2YNG4"/>
<evidence type="ECO:0000256" key="1">
    <source>
        <dbReference type="ARBA" id="ARBA00004123"/>
    </source>
</evidence>
<keyword evidence="7" id="KW-1185">Reference proteome</keyword>
<keyword evidence="3" id="KW-0963">Cytoplasm</keyword>
<evidence type="ECO:0000313" key="7">
    <source>
        <dbReference type="Proteomes" id="UP000087171"/>
    </source>
</evidence>
<evidence type="ECO:0000259" key="6">
    <source>
        <dbReference type="Pfam" id="PF09811"/>
    </source>
</evidence>
<evidence type="ECO:0000313" key="8">
    <source>
        <dbReference type="RefSeq" id="XP_004507483.1"/>
    </source>
</evidence>
<evidence type="ECO:0000256" key="3">
    <source>
        <dbReference type="ARBA" id="ARBA00022490"/>
    </source>
</evidence>
<feature type="domain" description="Essential protein Yae1 N-terminal" evidence="6">
    <location>
        <begin position="76"/>
        <end position="114"/>
    </location>
</feature>
<dbReference type="InterPro" id="IPR038881">
    <property type="entry name" value="Yae1-like"/>
</dbReference>
<dbReference type="PANTHER" id="PTHR18829:SF0">
    <property type="entry name" value="PROTEIN YAE1 HOMOLOG"/>
    <property type="match status" value="1"/>
</dbReference>
<dbReference type="KEGG" id="cam:101489867"/>
<reference evidence="8" key="2">
    <citation type="submission" date="2025-08" db="UniProtKB">
        <authorList>
            <consortium name="RefSeq"/>
        </authorList>
    </citation>
    <scope>IDENTIFICATION</scope>
    <source>
        <tissue evidence="8">Etiolated seedlings</tissue>
    </source>
</reference>
<evidence type="ECO:0000256" key="2">
    <source>
        <dbReference type="ARBA" id="ARBA00004496"/>
    </source>
</evidence>
<dbReference type="GO" id="GO:0005634">
    <property type="term" value="C:nucleus"/>
    <property type="evidence" value="ECO:0007669"/>
    <property type="project" value="UniProtKB-SubCell"/>
</dbReference>
<reference evidence="7" key="1">
    <citation type="journal article" date="2013" name="Nat. Biotechnol.">
        <title>Draft genome sequence of chickpea (Cicer arietinum) provides a resource for trait improvement.</title>
        <authorList>
            <person name="Varshney R.K."/>
            <person name="Song C."/>
            <person name="Saxena R.K."/>
            <person name="Azam S."/>
            <person name="Yu S."/>
            <person name="Sharpe A.G."/>
            <person name="Cannon S."/>
            <person name="Baek J."/>
            <person name="Rosen B.D."/>
            <person name="Tar'an B."/>
            <person name="Millan T."/>
            <person name="Zhang X."/>
            <person name="Ramsay L.D."/>
            <person name="Iwata A."/>
            <person name="Wang Y."/>
            <person name="Nelson W."/>
            <person name="Farmer A.D."/>
            <person name="Gaur P.M."/>
            <person name="Soderlund C."/>
            <person name="Penmetsa R.V."/>
            <person name="Xu C."/>
            <person name="Bharti A.K."/>
            <person name="He W."/>
            <person name="Winter P."/>
            <person name="Zhao S."/>
            <person name="Hane J.K."/>
            <person name="Carrasquilla-Garcia N."/>
            <person name="Condie J.A."/>
            <person name="Upadhyaya H.D."/>
            <person name="Luo M.C."/>
            <person name="Thudi M."/>
            <person name="Gowda C.L."/>
            <person name="Singh N.P."/>
            <person name="Lichtenzveig J."/>
            <person name="Gali K.K."/>
            <person name="Rubio J."/>
            <person name="Nadarajan N."/>
            <person name="Dolezel J."/>
            <person name="Bansal K.C."/>
            <person name="Xu X."/>
            <person name="Edwards D."/>
            <person name="Zhang G."/>
            <person name="Kahl G."/>
            <person name="Gil J."/>
            <person name="Singh K.B."/>
            <person name="Datta S.K."/>
            <person name="Jackson S.A."/>
            <person name="Wang J."/>
            <person name="Cook D.R."/>
        </authorList>
    </citation>
    <scope>NUCLEOTIDE SEQUENCE [LARGE SCALE GENOMIC DNA]</scope>
    <source>
        <strain evidence="7">cv. CDC Frontier</strain>
    </source>
</reference>
<dbReference type="eggNOG" id="ENOG502RZP7">
    <property type="taxonomic scope" value="Eukaryota"/>
</dbReference>
<dbReference type="PANTHER" id="PTHR18829">
    <property type="entry name" value="PROTEIN YAE1 HOMOLOG"/>
    <property type="match status" value="1"/>
</dbReference>
<comment type="subcellular location">
    <subcellularLocation>
        <location evidence="2">Cytoplasm</location>
    </subcellularLocation>
    <subcellularLocation>
        <location evidence="1">Nucleus</location>
    </subcellularLocation>
</comment>
<proteinExistence type="predicted"/>
<gene>
    <name evidence="8" type="primary">LOC101489867</name>
</gene>
<keyword evidence="4" id="KW-0539">Nucleus</keyword>
<dbReference type="Pfam" id="PF09811">
    <property type="entry name" value="Yae1_N"/>
    <property type="match status" value="1"/>
</dbReference>